<feature type="domain" description="GGDEF" evidence="4">
    <location>
        <begin position="264"/>
        <end position="397"/>
    </location>
</feature>
<dbReference type="PANTHER" id="PTHR33121">
    <property type="entry name" value="CYCLIC DI-GMP PHOSPHODIESTERASE PDEF"/>
    <property type="match status" value="1"/>
</dbReference>
<dbReference type="GO" id="GO:0071111">
    <property type="term" value="F:cyclic-guanylate-specific phosphodiesterase activity"/>
    <property type="evidence" value="ECO:0007669"/>
    <property type="project" value="InterPro"/>
</dbReference>
<dbReference type="PROSITE" id="PS50885">
    <property type="entry name" value="HAMP"/>
    <property type="match status" value="1"/>
</dbReference>
<evidence type="ECO:0000259" key="2">
    <source>
        <dbReference type="PROSITE" id="PS50883"/>
    </source>
</evidence>
<dbReference type="Gene3D" id="3.20.20.450">
    <property type="entry name" value="EAL domain"/>
    <property type="match status" value="1"/>
</dbReference>
<dbReference type="Gene3D" id="3.30.110.200">
    <property type="match status" value="1"/>
</dbReference>
<feature type="domain" description="HAMP" evidence="3">
    <location>
        <begin position="170"/>
        <end position="222"/>
    </location>
</feature>
<evidence type="ECO:0000259" key="4">
    <source>
        <dbReference type="PROSITE" id="PS50887"/>
    </source>
</evidence>
<feature type="transmembrane region" description="Helical" evidence="1">
    <location>
        <begin position="143"/>
        <end position="169"/>
    </location>
</feature>
<dbReference type="CDD" id="cd01949">
    <property type="entry name" value="GGDEF"/>
    <property type="match status" value="1"/>
</dbReference>
<organism evidence="5 6">
    <name type="scientific">Sulfurimonas crateris</name>
    <dbReference type="NCBI Taxonomy" id="2574727"/>
    <lineage>
        <taxon>Bacteria</taxon>
        <taxon>Pseudomonadati</taxon>
        <taxon>Campylobacterota</taxon>
        <taxon>Epsilonproteobacteria</taxon>
        <taxon>Campylobacterales</taxon>
        <taxon>Sulfurimonadaceae</taxon>
        <taxon>Sulfurimonas</taxon>
    </lineage>
</organism>
<dbReference type="Gene3D" id="3.30.70.270">
    <property type="match status" value="1"/>
</dbReference>
<feature type="domain" description="EAL" evidence="2">
    <location>
        <begin position="406"/>
        <end position="641"/>
    </location>
</feature>
<dbReference type="InterPro" id="IPR035919">
    <property type="entry name" value="EAL_sf"/>
</dbReference>
<dbReference type="EMBL" id="SZPX01000001">
    <property type="protein sequence ID" value="TKI70907.1"/>
    <property type="molecule type" value="Genomic_DNA"/>
</dbReference>
<dbReference type="NCBIfam" id="TIGR00254">
    <property type="entry name" value="GGDEF"/>
    <property type="match status" value="1"/>
</dbReference>
<dbReference type="InterPro" id="IPR001633">
    <property type="entry name" value="EAL_dom"/>
</dbReference>
<keyword evidence="1" id="KW-1133">Transmembrane helix</keyword>
<protein>
    <submittedName>
        <fullName evidence="5">Diguanylate cyclase</fullName>
    </submittedName>
</protein>
<comment type="caution">
    <text evidence="5">The sequence shown here is derived from an EMBL/GenBank/DDBJ whole genome shotgun (WGS) entry which is preliminary data.</text>
</comment>
<keyword evidence="6" id="KW-1185">Reference proteome</keyword>
<dbReference type="PROSITE" id="PS50887">
    <property type="entry name" value="GGDEF"/>
    <property type="match status" value="1"/>
</dbReference>
<dbReference type="Pfam" id="PF00563">
    <property type="entry name" value="EAL"/>
    <property type="match status" value="1"/>
</dbReference>
<dbReference type="PROSITE" id="PS50883">
    <property type="entry name" value="EAL"/>
    <property type="match status" value="1"/>
</dbReference>
<dbReference type="GO" id="GO:0016020">
    <property type="term" value="C:membrane"/>
    <property type="evidence" value="ECO:0007669"/>
    <property type="project" value="InterPro"/>
</dbReference>
<reference evidence="5 6" key="1">
    <citation type="submission" date="2019-04" db="EMBL/GenBank/DDBJ databases">
        <title>Sulfurimonas crateris sp. nov. a facultative anaerobic sulfur-oxidizing chemolithautotrophic bacterium isolated from a terrestrial mud vulcano.</title>
        <authorList>
            <person name="Ratnikova N.M."/>
            <person name="Slobodkin A.I."/>
            <person name="Merkel A.Y."/>
            <person name="Novikov A."/>
            <person name="Bonch-Osmolovskaya E.A."/>
            <person name="Slobodkina G.B."/>
        </authorList>
    </citation>
    <scope>NUCLEOTIDE SEQUENCE [LARGE SCALE GENOMIC DNA]</scope>
    <source>
        <strain evidence="5 6">SN118</strain>
    </source>
</reference>
<sequence length="641" mass="72286">MTLFKQMALLLSLFLLIILTTVLILNFQSANRGVQDRLYEDAKNTATSLSLPLGGANGDLSIMSTMINATFDSGNYRKILLVDIENNILYERVLESDIIVVPEWFRELVSLKAPVASANVSAGWSQVGILSVQSDSTYAYKQLYTILIDLLISFIVIALLSLTALNLLLHAILRPLKEVQKQAAAITKNEFIIQENIPYTKELADVVLGMNNMVSKVKAMFDKGNEELKAHKELEYTDENTQLKNRKYLIDRLPAYLKVDSPYEKGVNMIVAFGGIIEANEKIGHQQVDKLLIAVAEIFRKSTKDINDSIVARINGTEFSIFLPGYTGSDAIELARSIQKSCFNAIDSAGLDQHETFISIGIYEYNHKDSISELFSRSDNALAQAKFNREHIHLEKADTAVEVMGKEAWKLIIKNAIEKNRFNFVSWSVIDTKNRKLVHNVLSIHLVLDKNSSYGYAQFMAPAIQSGLSCDIYKKIVTMLFNDSHTLLSTSTYSLRLPQEYLEKEDTYLNISDLLRANAAMLPFKLIIELPDRLVRQDSKNIREYIELFRRYSIDIGIFEFIGESEDYQYLQDLRPSYIKAESSYFLTQSDQSISSLRLITDSVGISLIAVGVSDIDTLDMIKEKGVYIVQGEVTETLELA</sequence>
<dbReference type="RefSeq" id="WP_137011211.1">
    <property type="nucleotide sequence ID" value="NZ_SZPX01000001.1"/>
</dbReference>
<dbReference type="InterPro" id="IPR050706">
    <property type="entry name" value="Cyclic-di-GMP_PDE-like"/>
</dbReference>
<accession>A0A4U2Z9B4</accession>
<name>A0A4U2Z9B4_9BACT</name>
<dbReference type="GO" id="GO:0007165">
    <property type="term" value="P:signal transduction"/>
    <property type="evidence" value="ECO:0007669"/>
    <property type="project" value="InterPro"/>
</dbReference>
<gene>
    <name evidence="5" type="ORF">FCU45_00510</name>
</gene>
<dbReference type="Pfam" id="PF00990">
    <property type="entry name" value="GGDEF"/>
    <property type="match status" value="1"/>
</dbReference>
<dbReference type="SMART" id="SM00267">
    <property type="entry name" value="GGDEF"/>
    <property type="match status" value="1"/>
</dbReference>
<dbReference type="InterPro" id="IPR043128">
    <property type="entry name" value="Rev_trsase/Diguanyl_cyclase"/>
</dbReference>
<dbReference type="InterPro" id="IPR000160">
    <property type="entry name" value="GGDEF_dom"/>
</dbReference>
<dbReference type="Gene3D" id="6.20.270.20">
    <property type="entry name" value="LapD/MoxY periplasmic domain"/>
    <property type="match status" value="1"/>
</dbReference>
<dbReference type="SUPFAM" id="SSF55073">
    <property type="entry name" value="Nucleotide cyclase"/>
    <property type="match status" value="1"/>
</dbReference>
<evidence type="ECO:0000313" key="5">
    <source>
        <dbReference type="EMBL" id="TKI70907.1"/>
    </source>
</evidence>
<dbReference type="InterPro" id="IPR032244">
    <property type="entry name" value="LapD_MoxY_N"/>
</dbReference>
<dbReference type="InterPro" id="IPR003660">
    <property type="entry name" value="HAMP_dom"/>
</dbReference>
<dbReference type="PANTHER" id="PTHR33121:SF79">
    <property type="entry name" value="CYCLIC DI-GMP PHOSPHODIESTERASE PDED-RELATED"/>
    <property type="match status" value="1"/>
</dbReference>
<keyword evidence="1" id="KW-0812">Transmembrane</keyword>
<dbReference type="InterPro" id="IPR042461">
    <property type="entry name" value="LapD_MoxY_peri_C"/>
</dbReference>
<dbReference type="AlphaFoldDB" id="A0A4U2Z9B4"/>
<proteinExistence type="predicted"/>
<evidence type="ECO:0000259" key="3">
    <source>
        <dbReference type="PROSITE" id="PS50885"/>
    </source>
</evidence>
<dbReference type="InterPro" id="IPR029787">
    <property type="entry name" value="Nucleotide_cyclase"/>
</dbReference>
<dbReference type="SUPFAM" id="SSF141868">
    <property type="entry name" value="EAL domain-like"/>
    <property type="match status" value="1"/>
</dbReference>
<evidence type="ECO:0000256" key="1">
    <source>
        <dbReference type="SAM" id="Phobius"/>
    </source>
</evidence>
<dbReference type="OrthoDB" id="9777298at2"/>
<dbReference type="Pfam" id="PF16448">
    <property type="entry name" value="LapD_MoxY_N"/>
    <property type="match status" value="1"/>
</dbReference>
<keyword evidence="1" id="KW-0472">Membrane</keyword>
<dbReference type="Proteomes" id="UP000309561">
    <property type="component" value="Unassembled WGS sequence"/>
</dbReference>
<evidence type="ECO:0000313" key="6">
    <source>
        <dbReference type="Proteomes" id="UP000309561"/>
    </source>
</evidence>